<reference evidence="5" key="1">
    <citation type="journal article" date="2019" name="Int. J. Syst. Evol. Microbiol.">
        <title>The Global Catalogue of Microorganisms (GCM) 10K type strain sequencing project: providing services to taxonomists for standard genome sequencing and annotation.</title>
        <authorList>
            <consortium name="The Broad Institute Genomics Platform"/>
            <consortium name="The Broad Institute Genome Sequencing Center for Infectious Disease"/>
            <person name="Wu L."/>
            <person name="Ma J."/>
        </authorList>
    </citation>
    <scope>NUCLEOTIDE SEQUENCE [LARGE SCALE GENOMIC DNA]</scope>
    <source>
        <strain evidence="5">KCTC 42953</strain>
    </source>
</reference>
<evidence type="ECO:0000313" key="4">
    <source>
        <dbReference type="EMBL" id="MFC3193012.1"/>
    </source>
</evidence>
<evidence type="ECO:0000313" key="5">
    <source>
        <dbReference type="Proteomes" id="UP001595533"/>
    </source>
</evidence>
<proteinExistence type="inferred from homology"/>
<keyword evidence="5" id="KW-1185">Reference proteome</keyword>
<keyword evidence="2" id="KW-0732">Signal</keyword>
<dbReference type="Proteomes" id="UP001595533">
    <property type="component" value="Unassembled WGS sequence"/>
</dbReference>
<dbReference type="InterPro" id="IPR050855">
    <property type="entry name" value="NDM-1-like"/>
</dbReference>
<dbReference type="EMBL" id="JBHRTS010000001">
    <property type="protein sequence ID" value="MFC3193012.1"/>
    <property type="molecule type" value="Genomic_DNA"/>
</dbReference>
<dbReference type="PANTHER" id="PTHR42951:SF4">
    <property type="entry name" value="ACYL-COENZYME A THIOESTERASE MBLAC2"/>
    <property type="match status" value="1"/>
</dbReference>
<dbReference type="CDD" id="cd16282">
    <property type="entry name" value="metallo-hydrolase-like_MBL-fold"/>
    <property type="match status" value="1"/>
</dbReference>
<dbReference type="InterPro" id="IPR001279">
    <property type="entry name" value="Metallo-B-lactamas"/>
</dbReference>
<dbReference type="RefSeq" id="WP_077409669.1">
    <property type="nucleotide sequence ID" value="NZ_JBHRTS010000001.1"/>
</dbReference>
<feature type="signal peptide" evidence="2">
    <location>
        <begin position="1"/>
        <end position="18"/>
    </location>
</feature>
<evidence type="ECO:0000256" key="2">
    <source>
        <dbReference type="SAM" id="SignalP"/>
    </source>
</evidence>
<accession>A0ABV7J7D9</accession>
<evidence type="ECO:0000256" key="1">
    <source>
        <dbReference type="ARBA" id="ARBA00005250"/>
    </source>
</evidence>
<protein>
    <submittedName>
        <fullName evidence="4">MBL fold metallo-hydrolase</fullName>
    </submittedName>
</protein>
<name>A0ABV7J7D9_9GAMM</name>
<feature type="chain" id="PRO_5046201829" evidence="2">
    <location>
        <begin position="19"/>
        <end position="309"/>
    </location>
</feature>
<evidence type="ECO:0000259" key="3">
    <source>
        <dbReference type="SMART" id="SM00849"/>
    </source>
</evidence>
<gene>
    <name evidence="4" type="ORF">ACFODZ_02040</name>
</gene>
<dbReference type="PANTHER" id="PTHR42951">
    <property type="entry name" value="METALLO-BETA-LACTAMASE DOMAIN-CONTAINING"/>
    <property type="match status" value="1"/>
</dbReference>
<dbReference type="Gene3D" id="3.60.15.10">
    <property type="entry name" value="Ribonuclease Z/Hydroxyacylglutathione hydrolase-like"/>
    <property type="match status" value="1"/>
</dbReference>
<organism evidence="4 5">
    <name type="scientific">Marinicella sediminis</name>
    <dbReference type="NCBI Taxonomy" id="1792834"/>
    <lineage>
        <taxon>Bacteria</taxon>
        <taxon>Pseudomonadati</taxon>
        <taxon>Pseudomonadota</taxon>
        <taxon>Gammaproteobacteria</taxon>
        <taxon>Lysobacterales</taxon>
        <taxon>Marinicellaceae</taxon>
        <taxon>Marinicella</taxon>
    </lineage>
</organism>
<comment type="caution">
    <text evidence="4">The sequence shown here is derived from an EMBL/GenBank/DDBJ whole genome shotgun (WGS) entry which is preliminary data.</text>
</comment>
<sequence>MKKICCLTALLTAGLAVAKDEPKISFASTEVGPGIYMLAGQGGFTGGNLGLLTGDDGVVLIDDSMPQYLDIMNQAIKGLTDHNIDFLINTHVHGDHTGNNAAFGEQKTHIVAHENLRRHMVDKGVQSAEGMVPAPKAALPVITFAEQMTFHFNGQPAKAIHVPAAHTDGDAIIHFSSANVIHAGDVFFNGLFPYIDLDSGGSVDGYIHAQMKIISLSDDDTKIIPGHGPLASKQDLQKAVDMLIDAKNIISKHIENGLTVEQILEARPLQKYHDDWNWGFITTERMTKQMFNGLSAKSKHSHDGHDHSH</sequence>
<comment type="similarity">
    <text evidence="1">Belongs to the metallo-beta-lactamase superfamily. Class-B beta-lactamase family.</text>
</comment>
<dbReference type="SUPFAM" id="SSF56281">
    <property type="entry name" value="Metallo-hydrolase/oxidoreductase"/>
    <property type="match status" value="1"/>
</dbReference>
<dbReference type="SMART" id="SM00849">
    <property type="entry name" value="Lactamase_B"/>
    <property type="match status" value="1"/>
</dbReference>
<feature type="domain" description="Metallo-beta-lactamase" evidence="3">
    <location>
        <begin position="46"/>
        <end position="227"/>
    </location>
</feature>
<dbReference type="InterPro" id="IPR036866">
    <property type="entry name" value="RibonucZ/Hydroxyglut_hydro"/>
</dbReference>
<dbReference type="Pfam" id="PF00753">
    <property type="entry name" value="Lactamase_B"/>
    <property type="match status" value="1"/>
</dbReference>